<name>A0ABT3GEY2_9BACT</name>
<evidence type="ECO:0000256" key="2">
    <source>
        <dbReference type="ARBA" id="ARBA00005992"/>
    </source>
</evidence>
<evidence type="ECO:0000256" key="10">
    <source>
        <dbReference type="PROSITE-ProRule" id="PRU01373"/>
    </source>
</evidence>
<dbReference type="PANTHER" id="PTHR24198:SF165">
    <property type="entry name" value="ANKYRIN REPEAT-CONTAINING PROTEIN-RELATED"/>
    <property type="match status" value="1"/>
</dbReference>
<dbReference type="Pfam" id="PF03734">
    <property type="entry name" value="YkuD"/>
    <property type="match status" value="1"/>
</dbReference>
<keyword evidence="5 10" id="KW-0133">Cell shape</keyword>
<dbReference type="SUPFAM" id="SSF141523">
    <property type="entry name" value="L,D-transpeptidase catalytic domain-like"/>
    <property type="match status" value="1"/>
</dbReference>
<keyword evidence="7 9" id="KW-0040">ANK repeat</keyword>
<dbReference type="RefSeq" id="WP_264486136.1">
    <property type="nucleotide sequence ID" value="NZ_JAPDDT010000002.1"/>
</dbReference>
<feature type="repeat" description="ANK" evidence="9">
    <location>
        <begin position="172"/>
        <end position="204"/>
    </location>
</feature>
<comment type="pathway">
    <text evidence="1 10">Cell wall biogenesis; peptidoglycan biosynthesis.</text>
</comment>
<dbReference type="Gene3D" id="1.25.40.20">
    <property type="entry name" value="Ankyrin repeat-containing domain"/>
    <property type="match status" value="2"/>
</dbReference>
<feature type="active site" description="Proton donor/acceptor" evidence="10">
    <location>
        <position position="587"/>
    </location>
</feature>
<evidence type="ECO:0000256" key="6">
    <source>
        <dbReference type="ARBA" id="ARBA00022984"/>
    </source>
</evidence>
<dbReference type="EMBL" id="JAPDDT010000002">
    <property type="protein sequence ID" value="MCW1922026.1"/>
    <property type="molecule type" value="Genomic_DNA"/>
</dbReference>
<evidence type="ECO:0000256" key="7">
    <source>
        <dbReference type="ARBA" id="ARBA00023043"/>
    </source>
</evidence>
<feature type="repeat" description="ANK" evidence="9">
    <location>
        <begin position="395"/>
        <end position="427"/>
    </location>
</feature>
<evidence type="ECO:0000259" key="12">
    <source>
        <dbReference type="PROSITE" id="PS52029"/>
    </source>
</evidence>
<evidence type="ECO:0000256" key="3">
    <source>
        <dbReference type="ARBA" id="ARBA00022679"/>
    </source>
</evidence>
<dbReference type="PROSITE" id="PS52029">
    <property type="entry name" value="LD_TPASE"/>
    <property type="match status" value="1"/>
</dbReference>
<dbReference type="SUPFAM" id="SSF48403">
    <property type="entry name" value="Ankyrin repeat"/>
    <property type="match status" value="2"/>
</dbReference>
<keyword evidence="6 10" id="KW-0573">Peptidoglycan synthesis</keyword>
<keyword evidence="11" id="KW-0732">Signal</keyword>
<evidence type="ECO:0000313" key="14">
    <source>
        <dbReference type="Proteomes" id="UP001320876"/>
    </source>
</evidence>
<keyword evidence="8 10" id="KW-0961">Cell wall biogenesis/degradation</keyword>
<dbReference type="PANTHER" id="PTHR24198">
    <property type="entry name" value="ANKYRIN REPEAT AND PROTEIN KINASE DOMAIN-CONTAINING PROTEIN"/>
    <property type="match status" value="1"/>
</dbReference>
<dbReference type="PROSITE" id="PS50297">
    <property type="entry name" value="ANK_REP_REGION"/>
    <property type="match status" value="3"/>
</dbReference>
<feature type="active site" description="Nucleophile" evidence="10">
    <location>
        <position position="600"/>
    </location>
</feature>
<evidence type="ECO:0000256" key="1">
    <source>
        <dbReference type="ARBA" id="ARBA00004752"/>
    </source>
</evidence>
<evidence type="ECO:0000313" key="13">
    <source>
        <dbReference type="EMBL" id="MCW1922026.1"/>
    </source>
</evidence>
<evidence type="ECO:0000256" key="5">
    <source>
        <dbReference type="ARBA" id="ARBA00022960"/>
    </source>
</evidence>
<dbReference type="SMART" id="SM00248">
    <property type="entry name" value="ANK"/>
    <property type="match status" value="11"/>
</dbReference>
<protein>
    <submittedName>
        <fullName evidence="13">Ankyrin repeat domain-containing protein</fullName>
    </submittedName>
</protein>
<keyword evidence="3" id="KW-0808">Transferase</keyword>
<dbReference type="Gene3D" id="2.40.440.10">
    <property type="entry name" value="L,D-transpeptidase catalytic domain-like"/>
    <property type="match status" value="1"/>
</dbReference>
<feature type="repeat" description="ANK" evidence="9">
    <location>
        <begin position="139"/>
        <end position="171"/>
    </location>
</feature>
<sequence>MSSRSAIRIAATVLLAVSATACRNPQREAMRELEKRGVEVSGASLLAAVQDGNTDVARLLLQAQVYSGQRDATGHSPLHLAIDRGFSAIAWELIENGADLAATTPSGVTPVSLSVAKGETAMTDRLLDAGAPPEGLTPDGDKVLPWAIRNGRLAFVRRLMEGGADPHQKDAAGNPLLHVAIEAGRRDLMAELLALGADAAAVNAVHESSLVAALRKDWRDLAGPLVKAGSDPNLPDRSGRTPLETAIDSRDLGLAKTLAAVGARPLGGSWGDALWKAYDRRELDACRLLLSLGVSPESRNTRGRRPLEAALADDRVDFLHLFLCYGADGRPLYYEACRRKRDYHAALIAAHGGQPRTLPAPFLDTPLGLAIREGDSRTAARLLDRGARPDQPVAEGQSPLHLAIVLQRARIVKELLKRGIDPNTPLSSKVSDSFLQVVRGGTLRWLLKNDTNVTPIMLAADSGCTDTARALLAAGARSSVWTKRNRMWPLNIAARKSDVKMMRVLLGKDPVVEQRRIIVDLSDQCAVIYDSSGLELFKTSISTGRKGYATPTGTFAITNKYRTWTSTLYDASMPCFQRFSCGDFGFHQGNVPGYPASHGCIRVPAGNAQKLFALTELGDRVEIQP</sequence>
<dbReference type="CDD" id="cd16913">
    <property type="entry name" value="YkuD_like"/>
    <property type="match status" value="1"/>
</dbReference>
<comment type="similarity">
    <text evidence="2">Belongs to the YkuD family.</text>
</comment>
<dbReference type="InterPro" id="IPR002110">
    <property type="entry name" value="Ankyrin_rpt"/>
</dbReference>
<feature type="chain" id="PRO_5047372317" evidence="11">
    <location>
        <begin position="22"/>
        <end position="625"/>
    </location>
</feature>
<evidence type="ECO:0000256" key="9">
    <source>
        <dbReference type="PROSITE-ProRule" id="PRU00023"/>
    </source>
</evidence>
<comment type="caution">
    <text evidence="13">The sequence shown here is derived from an EMBL/GenBank/DDBJ whole genome shotgun (WGS) entry which is preliminary data.</text>
</comment>
<proteinExistence type="inferred from homology"/>
<feature type="signal peptide" evidence="11">
    <location>
        <begin position="1"/>
        <end position="21"/>
    </location>
</feature>
<dbReference type="PROSITE" id="PS50088">
    <property type="entry name" value="ANK_REPEAT"/>
    <property type="match status" value="4"/>
</dbReference>
<accession>A0ABT3GEY2</accession>
<dbReference type="PROSITE" id="PS51257">
    <property type="entry name" value="PROKAR_LIPOPROTEIN"/>
    <property type="match status" value="1"/>
</dbReference>
<feature type="repeat" description="ANK" evidence="9">
    <location>
        <begin position="73"/>
        <end position="105"/>
    </location>
</feature>
<dbReference type="InterPro" id="IPR005490">
    <property type="entry name" value="LD_TPept_cat_dom"/>
</dbReference>
<dbReference type="InterPro" id="IPR038063">
    <property type="entry name" value="Transpep_catalytic_dom"/>
</dbReference>
<reference evidence="13 14" key="1">
    <citation type="submission" date="2022-10" db="EMBL/GenBank/DDBJ databases">
        <title>Luteolibacter arcticus strain CCTCC AB 2014275, whole genome shotgun sequencing project.</title>
        <authorList>
            <person name="Zhao G."/>
            <person name="Shen L."/>
        </authorList>
    </citation>
    <scope>NUCLEOTIDE SEQUENCE [LARGE SCALE GENOMIC DNA]</scope>
    <source>
        <strain evidence="13 14">CCTCC AB 2014275</strain>
    </source>
</reference>
<evidence type="ECO:0000256" key="4">
    <source>
        <dbReference type="ARBA" id="ARBA00022737"/>
    </source>
</evidence>
<dbReference type="Pfam" id="PF12796">
    <property type="entry name" value="Ank_2"/>
    <property type="match status" value="3"/>
</dbReference>
<dbReference type="InterPro" id="IPR036770">
    <property type="entry name" value="Ankyrin_rpt-contain_sf"/>
</dbReference>
<organism evidence="13 14">
    <name type="scientific">Luteolibacter arcticus</name>
    <dbReference type="NCBI Taxonomy" id="1581411"/>
    <lineage>
        <taxon>Bacteria</taxon>
        <taxon>Pseudomonadati</taxon>
        <taxon>Verrucomicrobiota</taxon>
        <taxon>Verrucomicrobiia</taxon>
        <taxon>Verrucomicrobiales</taxon>
        <taxon>Verrucomicrobiaceae</taxon>
        <taxon>Luteolibacter</taxon>
    </lineage>
</organism>
<evidence type="ECO:0000256" key="8">
    <source>
        <dbReference type="ARBA" id="ARBA00023316"/>
    </source>
</evidence>
<keyword evidence="14" id="KW-1185">Reference proteome</keyword>
<feature type="domain" description="L,D-TPase catalytic" evidence="12">
    <location>
        <begin position="515"/>
        <end position="624"/>
    </location>
</feature>
<dbReference type="Proteomes" id="UP001320876">
    <property type="component" value="Unassembled WGS sequence"/>
</dbReference>
<gene>
    <name evidence="13" type="ORF">OKA05_05645</name>
</gene>
<evidence type="ECO:0000256" key="11">
    <source>
        <dbReference type="SAM" id="SignalP"/>
    </source>
</evidence>
<keyword evidence="4" id="KW-0677">Repeat</keyword>